<evidence type="ECO:0000313" key="3">
    <source>
        <dbReference type="EMBL" id="KAF0456452.1"/>
    </source>
</evidence>
<keyword evidence="1" id="KW-0472">Membrane</keyword>
<keyword evidence="2" id="KW-0732">Signal</keyword>
<organism evidence="3 4">
    <name type="scientific">Gigaspora margarita</name>
    <dbReference type="NCBI Taxonomy" id="4874"/>
    <lineage>
        <taxon>Eukaryota</taxon>
        <taxon>Fungi</taxon>
        <taxon>Fungi incertae sedis</taxon>
        <taxon>Mucoromycota</taxon>
        <taxon>Glomeromycotina</taxon>
        <taxon>Glomeromycetes</taxon>
        <taxon>Diversisporales</taxon>
        <taxon>Gigasporaceae</taxon>
        <taxon>Gigaspora</taxon>
    </lineage>
</organism>
<dbReference type="Proteomes" id="UP000439903">
    <property type="component" value="Unassembled WGS sequence"/>
</dbReference>
<feature type="transmembrane region" description="Helical" evidence="1">
    <location>
        <begin position="684"/>
        <end position="706"/>
    </location>
</feature>
<keyword evidence="1" id="KW-1133">Transmembrane helix</keyword>
<proteinExistence type="predicted"/>
<protein>
    <submittedName>
        <fullName evidence="3">Uncharacterized protein</fullName>
    </submittedName>
</protein>
<dbReference type="OrthoDB" id="2420894at2759"/>
<keyword evidence="4" id="KW-1185">Reference proteome</keyword>
<feature type="chain" id="PRO_5034263367" evidence="2">
    <location>
        <begin position="17"/>
        <end position="722"/>
    </location>
</feature>
<comment type="caution">
    <text evidence="3">The sequence shown here is derived from an EMBL/GenBank/DDBJ whole genome shotgun (WGS) entry which is preliminary data.</text>
</comment>
<accession>A0A8H3XHM3</accession>
<gene>
    <name evidence="3" type="ORF">F8M41_001350</name>
</gene>
<dbReference type="EMBL" id="WTPW01001103">
    <property type="protein sequence ID" value="KAF0456452.1"/>
    <property type="molecule type" value="Genomic_DNA"/>
</dbReference>
<evidence type="ECO:0000313" key="4">
    <source>
        <dbReference type="Proteomes" id="UP000439903"/>
    </source>
</evidence>
<sequence length="722" mass="81040">MFTIIFLLNLLPTGFTQNTQNTLQPSYFTYQEKSVQANLTGSQPHILTIVHYNDNSGTVVVRIGRANYYNYVTNNYCYEQRLLLRVIKADGSVIPMNYENATEIQDINYCAVTTLAKNPLNIYPLFDQYILVTYTHATNTSDTSTYVDRGMVFHWDGTIISKLEFGPSYLSPGTNLNLNEFVINNITPKNGFLRLSTVNDPTSLQITAIATLDGGYALIYTNTTNRTFTSDNILAAQFSANAGIYAIILYCSVDFVFIGHSCIASAKHTQTAAIPSTTTNSVTFYVRIRFLSSGTIQSLDPIIPQNSGNLTDARTLPFGGYALITEVINGQNYNFTLDLYDEKDNLSEYNSPLKQIAANFNGAFDVLQNNTLLVALNETTASWQILLVDLPPLSQYNKIYYGNMHVKEAYPPANFKYLPLNTNMINITFDVPVSLSDANLIIYQKINKEVILRQFINSTNCNNCNTSGEVITLNVLSCTFNDPGGHYFIQMDNNFVKSAEYDEPILGIDQNMWNFQTKNVTSSEKNTDNSGDIGGILRLTNSGSQHFQKLNDSEKHDFFVTLIDQLISMIPTEKGRLKSNEHYQLNTSNILVSLFIHKAKDNETLTAANIKDYLHQLIINKAFTGILTGNVTKLLDETYGFQRSQDIGKKYSALIIIVIMTFIILLILSFIFSLKLKSKNFKTIMSAALKIGLIIPNFVLLILFVAHNSNDIPGLHLPRYFY</sequence>
<reference evidence="3 4" key="1">
    <citation type="journal article" date="2019" name="Environ. Microbiol.">
        <title>At the nexus of three kingdoms: the genome of the mycorrhizal fungus Gigaspora margarita provides insights into plant, endobacterial and fungal interactions.</title>
        <authorList>
            <person name="Venice F."/>
            <person name="Ghignone S."/>
            <person name="Salvioli di Fossalunga A."/>
            <person name="Amselem J."/>
            <person name="Novero M."/>
            <person name="Xianan X."/>
            <person name="Sedzielewska Toro K."/>
            <person name="Morin E."/>
            <person name="Lipzen A."/>
            <person name="Grigoriev I.V."/>
            <person name="Henrissat B."/>
            <person name="Martin F.M."/>
            <person name="Bonfante P."/>
        </authorList>
    </citation>
    <scope>NUCLEOTIDE SEQUENCE [LARGE SCALE GENOMIC DNA]</scope>
    <source>
        <strain evidence="3 4">BEG34</strain>
    </source>
</reference>
<feature type="transmembrane region" description="Helical" evidence="1">
    <location>
        <begin position="651"/>
        <end position="672"/>
    </location>
</feature>
<dbReference type="AlphaFoldDB" id="A0A8H3XHM3"/>
<evidence type="ECO:0000256" key="2">
    <source>
        <dbReference type="SAM" id="SignalP"/>
    </source>
</evidence>
<name>A0A8H3XHM3_GIGMA</name>
<keyword evidence="1" id="KW-0812">Transmembrane</keyword>
<feature type="signal peptide" evidence="2">
    <location>
        <begin position="1"/>
        <end position="16"/>
    </location>
</feature>
<evidence type="ECO:0000256" key="1">
    <source>
        <dbReference type="SAM" id="Phobius"/>
    </source>
</evidence>